<dbReference type="CDD" id="cd05259">
    <property type="entry name" value="PCBER_SDR_a"/>
    <property type="match status" value="1"/>
</dbReference>
<evidence type="ECO:0000313" key="4">
    <source>
        <dbReference type="EMBL" id="KAK5705529.1"/>
    </source>
</evidence>
<dbReference type="Pfam" id="PF05368">
    <property type="entry name" value="NmrA"/>
    <property type="match status" value="1"/>
</dbReference>
<dbReference type="GO" id="GO:0016491">
    <property type="term" value="F:oxidoreductase activity"/>
    <property type="evidence" value="ECO:0007669"/>
    <property type="project" value="UniProtKB-KW"/>
</dbReference>
<proteinExistence type="predicted"/>
<feature type="domain" description="NmrA-like" evidence="3">
    <location>
        <begin position="4"/>
        <end position="224"/>
    </location>
</feature>
<dbReference type="Proteomes" id="UP001310594">
    <property type="component" value="Unassembled WGS sequence"/>
</dbReference>
<keyword evidence="2" id="KW-0560">Oxidoreductase</keyword>
<evidence type="ECO:0000259" key="3">
    <source>
        <dbReference type="Pfam" id="PF05368"/>
    </source>
</evidence>
<dbReference type="Gene3D" id="3.40.50.720">
    <property type="entry name" value="NAD(P)-binding Rossmann-like Domain"/>
    <property type="match status" value="1"/>
</dbReference>
<dbReference type="InterPro" id="IPR036291">
    <property type="entry name" value="NAD(P)-bd_dom_sf"/>
</dbReference>
<dbReference type="PANTHER" id="PTHR47706:SF1">
    <property type="entry name" value="CIPA-LIKE, PUTATIVE (AFU_ORTHOLOGUE AFUA_1G12460)-RELATED"/>
    <property type="match status" value="1"/>
</dbReference>
<protein>
    <recommendedName>
        <fullName evidence="3">NmrA-like domain-containing protein</fullName>
    </recommendedName>
</protein>
<dbReference type="InterPro" id="IPR008030">
    <property type="entry name" value="NmrA-like"/>
</dbReference>
<dbReference type="InterPro" id="IPR051609">
    <property type="entry name" value="NmrA/Isoflavone_reductase-like"/>
</dbReference>
<dbReference type="InterPro" id="IPR045312">
    <property type="entry name" value="PCBER-like"/>
</dbReference>
<dbReference type="EMBL" id="JAVRQU010000003">
    <property type="protein sequence ID" value="KAK5705529.1"/>
    <property type="molecule type" value="Genomic_DNA"/>
</dbReference>
<gene>
    <name evidence="4" type="ORF">LTR97_002648</name>
</gene>
<keyword evidence="1" id="KW-0521">NADP</keyword>
<dbReference type="Gene3D" id="3.90.25.10">
    <property type="entry name" value="UDP-galactose 4-epimerase, domain 1"/>
    <property type="match status" value="1"/>
</dbReference>
<organism evidence="4 5">
    <name type="scientific">Elasticomyces elasticus</name>
    <dbReference type="NCBI Taxonomy" id="574655"/>
    <lineage>
        <taxon>Eukaryota</taxon>
        <taxon>Fungi</taxon>
        <taxon>Dikarya</taxon>
        <taxon>Ascomycota</taxon>
        <taxon>Pezizomycotina</taxon>
        <taxon>Dothideomycetes</taxon>
        <taxon>Dothideomycetidae</taxon>
        <taxon>Mycosphaerellales</taxon>
        <taxon>Teratosphaeriaceae</taxon>
        <taxon>Elasticomyces</taxon>
    </lineage>
</organism>
<comment type="caution">
    <text evidence="4">The sequence shown here is derived from an EMBL/GenBank/DDBJ whole genome shotgun (WGS) entry which is preliminary data.</text>
</comment>
<sequence length="301" mass="32247">MSIKRVAVVGATGAIGEPITKALLAAGFEVTAFTRSLSRNIFPPGVRVSPVDDYEDVAGLTEALKGQHALISTIAIGGAAYQKNLLDAAIAAGMNRFLPSEFGGDLQNAKVKTLPIFADKIAVEEYAAQKCKGTGTSYTFVYVNAFLDWGLVNHGLLLDLPGKKIQMVNGGETSFTANTVDFIAQGVLAILQNLDATANRAVRLNQAVVTQAQLLGLSKKYAGSEGWEVDTVSTETLEQKADQNLKENPANPAAYVLPYVKRTLYGRDCGGNFDGKDDNDVLGLRKMTDEELEQMIKSLVK</sequence>
<name>A0AAN7WBA1_9PEZI</name>
<accession>A0AAN7WBA1</accession>
<reference evidence="4" key="1">
    <citation type="submission" date="2023-08" db="EMBL/GenBank/DDBJ databases">
        <title>Black Yeasts Isolated from many extreme environments.</title>
        <authorList>
            <person name="Coleine C."/>
            <person name="Stajich J.E."/>
            <person name="Selbmann L."/>
        </authorList>
    </citation>
    <scope>NUCLEOTIDE SEQUENCE</scope>
    <source>
        <strain evidence="4">CCFEE 5810</strain>
    </source>
</reference>
<dbReference type="SUPFAM" id="SSF51735">
    <property type="entry name" value="NAD(P)-binding Rossmann-fold domains"/>
    <property type="match status" value="1"/>
</dbReference>
<evidence type="ECO:0000256" key="1">
    <source>
        <dbReference type="ARBA" id="ARBA00022857"/>
    </source>
</evidence>
<evidence type="ECO:0000313" key="5">
    <source>
        <dbReference type="Proteomes" id="UP001310594"/>
    </source>
</evidence>
<evidence type="ECO:0000256" key="2">
    <source>
        <dbReference type="ARBA" id="ARBA00023002"/>
    </source>
</evidence>
<dbReference type="AlphaFoldDB" id="A0AAN7WBA1"/>
<dbReference type="PANTHER" id="PTHR47706">
    <property type="entry name" value="NMRA-LIKE FAMILY PROTEIN"/>
    <property type="match status" value="1"/>
</dbReference>